<organism evidence="11 12">
    <name type="scientific">Engystomops pustulosus</name>
    <name type="common">Tungara frog</name>
    <name type="synonym">Physalaemus pustulosus</name>
    <dbReference type="NCBI Taxonomy" id="76066"/>
    <lineage>
        <taxon>Eukaryota</taxon>
        <taxon>Metazoa</taxon>
        <taxon>Chordata</taxon>
        <taxon>Craniata</taxon>
        <taxon>Vertebrata</taxon>
        <taxon>Euteleostomi</taxon>
        <taxon>Amphibia</taxon>
        <taxon>Batrachia</taxon>
        <taxon>Anura</taxon>
        <taxon>Neobatrachia</taxon>
        <taxon>Hyloidea</taxon>
        <taxon>Leptodactylidae</taxon>
        <taxon>Leiuperinae</taxon>
        <taxon>Engystomops</taxon>
    </lineage>
</organism>
<dbReference type="EMBL" id="WNYA01000001">
    <property type="protein sequence ID" value="KAG8596339.1"/>
    <property type="molecule type" value="Genomic_DNA"/>
</dbReference>
<keyword evidence="4 9" id="KW-1133">Transmembrane helix</keyword>
<feature type="transmembrane region" description="Helical" evidence="9">
    <location>
        <begin position="185"/>
        <end position="203"/>
    </location>
</feature>
<dbReference type="AlphaFoldDB" id="A0AAV7DHI4"/>
<evidence type="ECO:0000256" key="4">
    <source>
        <dbReference type="ARBA" id="ARBA00022989"/>
    </source>
</evidence>
<keyword evidence="12" id="KW-1185">Reference proteome</keyword>
<evidence type="ECO:0000256" key="6">
    <source>
        <dbReference type="ARBA" id="ARBA00023136"/>
    </source>
</evidence>
<dbReference type="InterPro" id="IPR000725">
    <property type="entry name" value="Olfact_rcpt"/>
</dbReference>
<evidence type="ECO:0000256" key="9">
    <source>
        <dbReference type="SAM" id="Phobius"/>
    </source>
</evidence>
<comment type="subcellular location">
    <subcellularLocation>
        <location evidence="1">Membrane</location>
        <topology evidence="1">Multi-pass membrane protein</topology>
    </subcellularLocation>
</comment>
<dbReference type="GO" id="GO:0004930">
    <property type="term" value="F:G protein-coupled receptor activity"/>
    <property type="evidence" value="ECO:0007669"/>
    <property type="project" value="UniProtKB-KW"/>
</dbReference>
<dbReference type="Pfam" id="PF13853">
    <property type="entry name" value="7tm_4"/>
    <property type="match status" value="1"/>
</dbReference>
<comment type="caution">
    <text evidence="11">The sequence shown here is derived from an EMBL/GenBank/DDBJ whole genome shotgun (WGS) entry which is preliminary data.</text>
</comment>
<dbReference type="PANTHER" id="PTHR48002">
    <property type="entry name" value="OLFACTORY RECEPTOR"/>
    <property type="match status" value="1"/>
</dbReference>
<dbReference type="GO" id="GO:0005886">
    <property type="term" value="C:plasma membrane"/>
    <property type="evidence" value="ECO:0007669"/>
    <property type="project" value="UniProtKB-ARBA"/>
</dbReference>
<dbReference type="InterPro" id="IPR017452">
    <property type="entry name" value="GPCR_Rhodpsn_7TM"/>
</dbReference>
<sequence length="391" mass="44386">MGSTGSESGRSTGQGRWYRIKVKHRTGVTTGNQQTGTRRGYKLPQWHRAPRSSREYWERLAFNHFLEWPAPISGALVLKILTGAGTGTGKEVTEFIFVGFNFNPSLEYFVFFIFLLLYILLLSGNILIMLTIRGDYRLHNPMYFFLGKLSFIDLCYSSVTVPKMLLDFLSDRKTISFNGCITQLYFFHFFACAECFLFTAMAYDRYVAICKPLQYSTIMSKRLCLWMVAATWAIAFVHSNIQTTLTMGLPFCGPNEINSFFCDIPPLIRLACTDTTMIDAMIVANSGIVSLGCFVSVLISYIGIAQAICRIRTVEGRRKSFSTCASHLTVVTIFFGPCVFIYMRPSKTFQSDQVVIVFYTVIAPMLNPIIYTLRNKEVKTSMAKLWGRKNK</sequence>
<evidence type="ECO:0000259" key="10">
    <source>
        <dbReference type="PROSITE" id="PS50262"/>
    </source>
</evidence>
<dbReference type="PRINTS" id="PR00245">
    <property type="entry name" value="OLFACTORYR"/>
</dbReference>
<evidence type="ECO:0000256" key="3">
    <source>
        <dbReference type="ARBA" id="ARBA00022725"/>
    </source>
</evidence>
<keyword evidence="3" id="KW-0716">Sensory transduction</keyword>
<feature type="transmembrane region" description="Helical" evidence="9">
    <location>
        <begin position="354"/>
        <end position="373"/>
    </location>
</feature>
<feature type="transmembrane region" description="Helical" evidence="9">
    <location>
        <begin position="108"/>
        <end position="130"/>
    </location>
</feature>
<feature type="transmembrane region" description="Helical" evidence="9">
    <location>
        <begin position="287"/>
        <end position="309"/>
    </location>
</feature>
<evidence type="ECO:0000256" key="5">
    <source>
        <dbReference type="ARBA" id="ARBA00023040"/>
    </source>
</evidence>
<evidence type="ECO:0000313" key="11">
    <source>
        <dbReference type="EMBL" id="KAG8596339.1"/>
    </source>
</evidence>
<keyword evidence="8" id="KW-0807">Transducer</keyword>
<feature type="transmembrane region" description="Helical" evidence="9">
    <location>
        <begin position="142"/>
        <end position="165"/>
    </location>
</feature>
<accession>A0AAV7DHI4</accession>
<dbReference type="InterPro" id="IPR000276">
    <property type="entry name" value="GPCR_Rhodpsn"/>
</dbReference>
<dbReference type="GO" id="GO:0004984">
    <property type="term" value="F:olfactory receptor activity"/>
    <property type="evidence" value="ECO:0007669"/>
    <property type="project" value="InterPro"/>
</dbReference>
<feature type="domain" description="G-protein coupled receptors family 1 profile" evidence="10">
    <location>
        <begin position="124"/>
        <end position="371"/>
    </location>
</feature>
<keyword evidence="3" id="KW-0552">Olfaction</keyword>
<dbReference type="CDD" id="cd15940">
    <property type="entry name" value="7tmA_OR4E-like"/>
    <property type="match status" value="1"/>
</dbReference>
<evidence type="ECO:0000256" key="2">
    <source>
        <dbReference type="ARBA" id="ARBA00022692"/>
    </source>
</evidence>
<dbReference type="InterPro" id="IPR050427">
    <property type="entry name" value="Olfactory_Receptors"/>
</dbReference>
<proteinExistence type="predicted"/>
<evidence type="ECO:0000313" key="12">
    <source>
        <dbReference type="Proteomes" id="UP000824782"/>
    </source>
</evidence>
<keyword evidence="7" id="KW-0675">Receptor</keyword>
<reference evidence="11" key="1">
    <citation type="thesis" date="2020" institute="ProQuest LLC" country="789 East Eisenhower Parkway, Ann Arbor, MI, USA">
        <title>Comparative Genomics and Chromosome Evolution.</title>
        <authorList>
            <person name="Mudd A.B."/>
        </authorList>
    </citation>
    <scope>NUCLEOTIDE SEQUENCE</scope>
    <source>
        <strain evidence="11">237g6f4</strain>
        <tissue evidence="11">Blood</tissue>
    </source>
</reference>
<evidence type="ECO:0000256" key="8">
    <source>
        <dbReference type="ARBA" id="ARBA00023224"/>
    </source>
</evidence>
<dbReference type="PROSITE" id="PS50262">
    <property type="entry name" value="G_PROTEIN_RECEP_F1_2"/>
    <property type="match status" value="1"/>
</dbReference>
<keyword evidence="2 9" id="KW-0812">Transmembrane</keyword>
<keyword evidence="6 9" id="KW-0472">Membrane</keyword>
<feature type="transmembrane region" description="Helical" evidence="9">
    <location>
        <begin position="223"/>
        <end position="241"/>
    </location>
</feature>
<dbReference type="Gene3D" id="1.20.1070.10">
    <property type="entry name" value="Rhodopsin 7-helix transmembrane proteins"/>
    <property type="match status" value="1"/>
</dbReference>
<keyword evidence="5" id="KW-0297">G-protein coupled receptor</keyword>
<dbReference type="PRINTS" id="PR00237">
    <property type="entry name" value="GPCRRHODOPSN"/>
</dbReference>
<dbReference type="SUPFAM" id="SSF81321">
    <property type="entry name" value="Family A G protein-coupled receptor-like"/>
    <property type="match status" value="1"/>
</dbReference>
<protein>
    <recommendedName>
        <fullName evidence="10">G-protein coupled receptors family 1 profile domain-containing protein</fullName>
    </recommendedName>
</protein>
<evidence type="ECO:0000256" key="1">
    <source>
        <dbReference type="ARBA" id="ARBA00004141"/>
    </source>
</evidence>
<feature type="transmembrane region" description="Helical" evidence="9">
    <location>
        <begin position="321"/>
        <end position="342"/>
    </location>
</feature>
<dbReference type="FunFam" id="1.20.1070.10:FF:000007">
    <property type="entry name" value="Olfactory receptor"/>
    <property type="match status" value="1"/>
</dbReference>
<name>A0AAV7DHI4_ENGPU</name>
<dbReference type="Proteomes" id="UP000824782">
    <property type="component" value="Unassembled WGS sequence"/>
</dbReference>
<gene>
    <name evidence="11" type="ORF">GDO81_001863</name>
</gene>
<evidence type="ECO:0000256" key="7">
    <source>
        <dbReference type="ARBA" id="ARBA00023170"/>
    </source>
</evidence>